<evidence type="ECO:0000313" key="2">
    <source>
        <dbReference type="Proteomes" id="UP001243375"/>
    </source>
</evidence>
<comment type="caution">
    <text evidence="1">The sequence shown here is derived from an EMBL/GenBank/DDBJ whole genome shotgun (WGS) entry which is preliminary data.</text>
</comment>
<organism evidence="1 2">
    <name type="scientific">Naganishia vaughanmartiniae</name>
    <dbReference type="NCBI Taxonomy" id="1424756"/>
    <lineage>
        <taxon>Eukaryota</taxon>
        <taxon>Fungi</taxon>
        <taxon>Dikarya</taxon>
        <taxon>Basidiomycota</taxon>
        <taxon>Agaricomycotina</taxon>
        <taxon>Tremellomycetes</taxon>
        <taxon>Filobasidiales</taxon>
        <taxon>Filobasidiaceae</taxon>
        <taxon>Naganishia</taxon>
    </lineage>
</organism>
<sequence>MSDDFEDLADDDLFTNPASLAAIEQAVVSAEQNARTQGNANVNSTNRKPPQVNGATGVGGGMGMRKPDGKYHHSVTLAGSSNLRGRGGAFPSCLAFVALCQLLTYASLAPVRPPSTILSHQNAGKTVSNVQGMGMRPRPMGASTINGRVVSPAPPLPQPKPQPVLAQAFPIEEEEEYGPEISVDDFGNYFNSEVKDVRRDGLDESILQVGNKEKQELATTTGGLDTRGDTAVNRLGERKTLTRSTSVGTGSAMISSSAQNRPNPDTGNGYHPTSNMSRTNHSVTGNGNRGIPEASQSRTSAGHENARRQAIQRVLSASGSQTSRPSSSFQAAAPYVPGAGPQKGGDPQQSGRSREMSDHNSFGGAGRAVQSNAVRLAEERPSTSAGIGNEEVEVLKRQLAQLLKENKEKEEKTSRAMQDLWRYQGEAKNVRLKADEEKKHAEGRYTDLQKQLADLQEMLRVERVGHKRALDTVQTDHAFKVGSRILEISIRRRRLMLVLFFSKQMHNEQSSHIKLRIGTSQRNRNAVQQMQSTPSRPYRGTVNGSQQNLLHLQTEATSYDHTPSRSPTKKGGVAMGKKRLGSMGPPNVPDVAASFMTPARPLTASSKKARVLQEVKNKALTGGTDFKGLHDAFADSQTDTRKKRKTNGEMYETIAGSPTPSMFEQGEQDPPAWNAYDEIAPPLVDEVGQEDYEDVEEGDIITEVCHVIFTHFRTPLWETAEGPVKTVQRILTGHPDPSHVSYPLYQERCSLFLEACGNQEASPVDFCRDINESLWDLLSALLIDDQEKVDPATVVSIMHLLTMLRVRIPQFASVYSAAVVDMPKNMFEVLISQYWQQPDPAISVAKRGHAAVEDADPEERLTLSWAYQAEVGYAISSLIAGIQSVDGEAAPCYASFASSPDGIRALISPKSPIAVVFEALETLNVMSSTSVKPKLNLSLPDLAQDLLSELVGGNQREDDAIYAMYVLTKDEEMEGDDGIAEGANADEEDESDRMVIVIED</sequence>
<keyword evidence="2" id="KW-1185">Reference proteome</keyword>
<name>A0ACC2WSH6_9TREE</name>
<protein>
    <submittedName>
        <fullName evidence="1">Uncharacterized protein</fullName>
    </submittedName>
</protein>
<gene>
    <name evidence="1" type="ORF">QFC22_005800</name>
</gene>
<dbReference type="Proteomes" id="UP001243375">
    <property type="component" value="Unassembled WGS sequence"/>
</dbReference>
<dbReference type="EMBL" id="JASBWU010000020">
    <property type="protein sequence ID" value="KAJ9113982.1"/>
    <property type="molecule type" value="Genomic_DNA"/>
</dbReference>
<reference evidence="1" key="1">
    <citation type="submission" date="2023-04" db="EMBL/GenBank/DDBJ databases">
        <title>Draft Genome sequencing of Naganishia species isolated from polar environments using Oxford Nanopore Technology.</title>
        <authorList>
            <person name="Leo P."/>
            <person name="Venkateswaran K."/>
        </authorList>
    </citation>
    <scope>NUCLEOTIDE SEQUENCE</scope>
    <source>
        <strain evidence="1">MNA-CCFEE 5425</strain>
    </source>
</reference>
<accession>A0ACC2WSH6</accession>
<proteinExistence type="predicted"/>
<evidence type="ECO:0000313" key="1">
    <source>
        <dbReference type="EMBL" id="KAJ9113982.1"/>
    </source>
</evidence>